<protein>
    <recommendedName>
        <fullName evidence="7">VTT domain-containing protein</fullName>
    </recommendedName>
</protein>
<dbReference type="STRING" id="1703779.AMJ83_06690"/>
<dbReference type="GO" id="GO:0005886">
    <property type="term" value="C:plasma membrane"/>
    <property type="evidence" value="ECO:0007669"/>
    <property type="project" value="UniProtKB-SubCell"/>
</dbReference>
<dbReference type="Proteomes" id="UP000051373">
    <property type="component" value="Unassembled WGS sequence"/>
</dbReference>
<evidence type="ECO:0000313" key="9">
    <source>
        <dbReference type="Proteomes" id="UP000051373"/>
    </source>
</evidence>
<accession>A0A0S8FRV5</accession>
<dbReference type="AlphaFoldDB" id="A0A0S8FRV5"/>
<evidence type="ECO:0000256" key="5">
    <source>
        <dbReference type="ARBA" id="ARBA00023136"/>
    </source>
</evidence>
<dbReference type="InterPro" id="IPR051311">
    <property type="entry name" value="DedA_domain"/>
</dbReference>
<comment type="caution">
    <text evidence="8">The sequence shown here is derived from an EMBL/GenBank/DDBJ whole genome shotgun (WGS) entry which is preliminary data.</text>
</comment>
<evidence type="ECO:0000256" key="6">
    <source>
        <dbReference type="SAM" id="Phobius"/>
    </source>
</evidence>
<feature type="domain" description="VTT" evidence="7">
    <location>
        <begin position="31"/>
        <end position="158"/>
    </location>
</feature>
<sequence>MLEWISNQGVLLIYLFFFFNAMFESVCPPYPSDLFVMVFSFLAGRGLYDPYALYCLTVFGSITGIMVIYYVGTKYGDRLLAFFSRSFLGRLFPVRMIERAKKKFSERGDLIVLLNRFLPGMRAPICFAAGIVGIKRVKVFCYSLVSVLIWNLFLVIAGFYVGKTWDEASRFLRNYTIIVSLILIVILAVLTIIYFKRRGAD</sequence>
<gene>
    <name evidence="8" type="ORF">AMJ83_06690</name>
</gene>
<dbReference type="PANTHER" id="PTHR42709:SF6">
    <property type="entry name" value="UNDECAPRENYL PHOSPHATE TRANSPORTER A"/>
    <property type="match status" value="1"/>
</dbReference>
<evidence type="ECO:0000256" key="3">
    <source>
        <dbReference type="ARBA" id="ARBA00022692"/>
    </source>
</evidence>
<evidence type="ECO:0000256" key="1">
    <source>
        <dbReference type="ARBA" id="ARBA00004651"/>
    </source>
</evidence>
<evidence type="ECO:0000259" key="7">
    <source>
        <dbReference type="Pfam" id="PF09335"/>
    </source>
</evidence>
<feature type="transmembrane region" description="Helical" evidence="6">
    <location>
        <begin position="174"/>
        <end position="195"/>
    </location>
</feature>
<name>A0A0S8FRV5_UNCW3</name>
<evidence type="ECO:0000256" key="4">
    <source>
        <dbReference type="ARBA" id="ARBA00022989"/>
    </source>
</evidence>
<feature type="transmembrane region" description="Helical" evidence="6">
    <location>
        <begin position="141"/>
        <end position="162"/>
    </location>
</feature>
<comment type="subcellular location">
    <subcellularLocation>
        <location evidence="1">Cell membrane</location>
        <topology evidence="1">Multi-pass membrane protein</topology>
    </subcellularLocation>
</comment>
<keyword evidence="2" id="KW-1003">Cell membrane</keyword>
<evidence type="ECO:0000256" key="2">
    <source>
        <dbReference type="ARBA" id="ARBA00022475"/>
    </source>
</evidence>
<keyword evidence="4 6" id="KW-1133">Transmembrane helix</keyword>
<proteinExistence type="predicted"/>
<feature type="transmembrane region" description="Helical" evidence="6">
    <location>
        <begin position="12"/>
        <end position="31"/>
    </location>
</feature>
<evidence type="ECO:0000313" key="8">
    <source>
        <dbReference type="EMBL" id="KPK63459.1"/>
    </source>
</evidence>
<reference evidence="8 9" key="1">
    <citation type="journal article" date="2015" name="Microbiome">
        <title>Genomic resolution of linkages in carbon, nitrogen, and sulfur cycling among widespread estuary sediment bacteria.</title>
        <authorList>
            <person name="Baker B.J."/>
            <person name="Lazar C.S."/>
            <person name="Teske A.P."/>
            <person name="Dick G.J."/>
        </authorList>
    </citation>
    <scope>NUCLEOTIDE SEQUENCE [LARGE SCALE GENOMIC DNA]</scope>
    <source>
        <strain evidence="8">SM23_42</strain>
    </source>
</reference>
<dbReference type="InterPro" id="IPR032816">
    <property type="entry name" value="VTT_dom"/>
</dbReference>
<organism evidence="8 9">
    <name type="scientific">candidate division WOR_3 bacterium SM23_42</name>
    <dbReference type="NCBI Taxonomy" id="1703779"/>
    <lineage>
        <taxon>Bacteria</taxon>
        <taxon>Bacteria division WOR-3</taxon>
    </lineage>
</organism>
<dbReference type="Pfam" id="PF09335">
    <property type="entry name" value="VTT_dom"/>
    <property type="match status" value="1"/>
</dbReference>
<dbReference type="PANTHER" id="PTHR42709">
    <property type="entry name" value="ALKALINE PHOSPHATASE LIKE PROTEIN"/>
    <property type="match status" value="1"/>
</dbReference>
<keyword evidence="5 6" id="KW-0472">Membrane</keyword>
<keyword evidence="3 6" id="KW-0812">Transmembrane</keyword>
<feature type="transmembrane region" description="Helical" evidence="6">
    <location>
        <begin position="51"/>
        <end position="72"/>
    </location>
</feature>
<dbReference type="EMBL" id="LJUJ01000012">
    <property type="protein sequence ID" value="KPK63459.1"/>
    <property type="molecule type" value="Genomic_DNA"/>
</dbReference>